<name>A0A060T203_BLAAD</name>
<dbReference type="EMBL" id="HG937691">
    <property type="protein sequence ID" value="CDP33176.1"/>
    <property type="molecule type" value="Genomic_DNA"/>
</dbReference>
<evidence type="ECO:0000256" key="2">
    <source>
        <dbReference type="ARBA" id="ARBA00022694"/>
    </source>
</evidence>
<feature type="compositionally biased region" description="Basic residues" evidence="4">
    <location>
        <begin position="82"/>
        <end position="91"/>
    </location>
</feature>
<feature type="region of interest" description="Disordered" evidence="4">
    <location>
        <begin position="50"/>
        <end position="111"/>
    </location>
</feature>
<feature type="domain" description="POP1 C-terminal" evidence="7">
    <location>
        <begin position="655"/>
        <end position="704"/>
    </location>
</feature>
<dbReference type="InterPro" id="IPR012590">
    <property type="entry name" value="POPLD_dom"/>
</dbReference>
<dbReference type="PhylomeDB" id="A0A060T203"/>
<evidence type="ECO:0000256" key="1">
    <source>
        <dbReference type="ARBA" id="ARBA00004123"/>
    </source>
</evidence>
<feature type="domain" description="Pop1 N-terminal" evidence="5">
    <location>
        <begin position="36"/>
        <end position="232"/>
    </location>
</feature>
<dbReference type="PANTHER" id="PTHR22731">
    <property type="entry name" value="RIBONUCLEASES P/MRP PROTEIN SUBUNIT POP1"/>
    <property type="match status" value="1"/>
</dbReference>
<evidence type="ECO:0000259" key="6">
    <source>
        <dbReference type="Pfam" id="PF08170"/>
    </source>
</evidence>
<reference evidence="8" key="2">
    <citation type="submission" date="2014-06" db="EMBL/GenBank/DDBJ databases">
        <title>The complete genome of Blastobotrys (Arxula) adeninivorans LS3 - a yeast of biotechnological interest.</title>
        <authorList>
            <person name="Kunze G."/>
            <person name="Gaillardin C."/>
            <person name="Czernicka M."/>
            <person name="Durrens P."/>
            <person name="Martin T."/>
            <person name="Boer E."/>
            <person name="Gabaldon T."/>
            <person name="Cruz J."/>
            <person name="Talla E."/>
            <person name="Marck C."/>
            <person name="Goffeau A."/>
            <person name="Barbe V."/>
            <person name="Baret P."/>
            <person name="Baronian K."/>
            <person name="Beier S."/>
            <person name="Bleykasten C."/>
            <person name="Bode R."/>
            <person name="Casaregola S."/>
            <person name="Despons L."/>
            <person name="Fairhead C."/>
            <person name="Giersberg M."/>
            <person name="Gierski P."/>
            <person name="Hahnel U."/>
            <person name="Hartmann A."/>
            <person name="Jankowska D."/>
            <person name="Jubin C."/>
            <person name="Jung P."/>
            <person name="Lafontaine I."/>
            <person name="Leh-Louis V."/>
            <person name="Lemaire M."/>
            <person name="Marcet-Houben M."/>
            <person name="Mascher M."/>
            <person name="Morel G."/>
            <person name="Richard G.-F."/>
            <person name="Riechen J."/>
            <person name="Sacerdot C."/>
            <person name="Sarkar A."/>
            <person name="Savel G."/>
            <person name="Schacherer J."/>
            <person name="Sherman D."/>
            <person name="Straub M.-L."/>
            <person name="Stein N."/>
            <person name="Thierry A."/>
            <person name="Trautwein-Schult A."/>
            <person name="Westhof E."/>
            <person name="Worch S."/>
            <person name="Dujon B."/>
            <person name="Souciet J.-L."/>
            <person name="Wincker P."/>
            <person name="Scholz U."/>
            <person name="Neuveglise N."/>
        </authorList>
    </citation>
    <scope>NUCLEOTIDE SEQUENCE</scope>
    <source>
        <strain evidence="8">LS3</strain>
    </source>
</reference>
<evidence type="ECO:0000259" key="7">
    <source>
        <dbReference type="Pfam" id="PF22770"/>
    </source>
</evidence>
<protein>
    <submittedName>
        <fullName evidence="8">ARAD1A03432p</fullName>
    </submittedName>
</protein>
<reference evidence="8" key="1">
    <citation type="submission" date="2014-02" db="EMBL/GenBank/DDBJ databases">
        <authorList>
            <person name="Genoscope - CEA"/>
        </authorList>
    </citation>
    <scope>NUCLEOTIDE SEQUENCE</scope>
    <source>
        <strain evidence="8">LS3</strain>
    </source>
</reference>
<dbReference type="GO" id="GO:0005655">
    <property type="term" value="C:nucleolar ribonuclease P complex"/>
    <property type="evidence" value="ECO:0007669"/>
    <property type="project" value="InterPro"/>
</dbReference>
<dbReference type="Pfam" id="PF06978">
    <property type="entry name" value="POP1_N"/>
    <property type="match status" value="1"/>
</dbReference>
<comment type="subcellular location">
    <subcellularLocation>
        <location evidence="1">Nucleus</location>
    </subcellularLocation>
</comment>
<keyword evidence="3" id="KW-0539">Nucleus</keyword>
<evidence type="ECO:0000256" key="3">
    <source>
        <dbReference type="ARBA" id="ARBA00023242"/>
    </source>
</evidence>
<feature type="region of interest" description="Disordered" evidence="4">
    <location>
        <begin position="1"/>
        <end position="25"/>
    </location>
</feature>
<sequence>MPPKRPKDNGRWDSKRIRVQNADPALADGRMDVRVFANARNDEVRQIEDAMERSRNSSKQRAFQTVPRTLRRRTASHQPNRVPKRLRKRAKKEMAADNTPETGGPKHHRGHERALKMAMERVHQRDKSLKRFETGNGREETESTTDFVDYTGLSKWNDPPTGRLSYYKRQKSKVWLPTHVWHAKRAHMVSRWGFAIAKTPTQKCYRSTHRALAQSGCVAWDTSYMNTVILSGSRQQLIDFFNHTFRVHLPQNCIDGQYVWNGLLYNAESCIGPATVYWNPGGSESENHLMLRFHPAMFNSGVKEAITQSGLDFQDCRYSIGSISVQGPKSLNALNALLRLSKFSKTNDPRLSNRWDFVGAIATANSIPSGSVIVMETIDPRFSSPKSHKPSKPTTNQIVDLLESWPDGLTGPSNIFTPQGRELSYRNQATIKRLHERIRDAGKDEPIPLEKDDPVVPIVVYRTSGSWNVVLPWGWVLPFWHSLIQISGVQLGGLDQVRQLKYEFGELYFPNDYVFTPSGMEEVLAQSAEDKREWDKRPVANRTNYDSTAIWSDGGKGEIGNPFLCDWPLMHALRSKLQSDSSEQEQREFSRVDHQQLRNYPGLDDAVPVQVTCVHRGVPLHNARIYRVPRETAAHWEKVFNAPDHSEMTTPCPLPRDLIGFVSTGSFNMRQARGTGIGCVVDASSEKCLIRNPGTSVVRPATLTRLTVTN</sequence>
<evidence type="ECO:0000313" key="8">
    <source>
        <dbReference type="EMBL" id="CDP33176.1"/>
    </source>
</evidence>
<gene>
    <name evidence="8" type="ORF">GNLVRS02_ARAD1A03432g</name>
</gene>
<evidence type="ECO:0000256" key="4">
    <source>
        <dbReference type="SAM" id="MobiDB-lite"/>
    </source>
</evidence>
<dbReference type="GO" id="GO:0001682">
    <property type="term" value="P:tRNA 5'-leader removal"/>
    <property type="evidence" value="ECO:0007669"/>
    <property type="project" value="InterPro"/>
</dbReference>
<dbReference type="SUPFAM" id="SSF103025">
    <property type="entry name" value="Folate-binding domain"/>
    <property type="match status" value="1"/>
</dbReference>
<dbReference type="AlphaFoldDB" id="A0A060T203"/>
<keyword evidence="2" id="KW-0819">tRNA processing</keyword>
<dbReference type="PANTHER" id="PTHR22731:SF3">
    <property type="entry name" value="RIBONUCLEASES P_MRP PROTEIN SUBUNIT POP1"/>
    <property type="match status" value="1"/>
</dbReference>
<accession>A0A060T203</accession>
<dbReference type="Pfam" id="PF22770">
    <property type="entry name" value="POP1_C"/>
    <property type="match status" value="1"/>
</dbReference>
<feature type="domain" description="POPLD" evidence="6">
    <location>
        <begin position="466"/>
        <end position="567"/>
    </location>
</feature>
<dbReference type="GO" id="GO:0000172">
    <property type="term" value="C:ribonuclease MRP complex"/>
    <property type="evidence" value="ECO:0007669"/>
    <property type="project" value="InterPro"/>
</dbReference>
<dbReference type="InterPro" id="IPR055079">
    <property type="entry name" value="POP1_C"/>
</dbReference>
<feature type="compositionally biased region" description="Polar residues" evidence="4">
    <location>
        <begin position="57"/>
        <end position="67"/>
    </location>
</feature>
<proteinExistence type="predicted"/>
<feature type="compositionally biased region" description="Basic and acidic residues" evidence="4">
    <location>
        <begin position="1"/>
        <end position="16"/>
    </location>
</feature>
<dbReference type="InterPro" id="IPR009723">
    <property type="entry name" value="Pop1_N"/>
</dbReference>
<evidence type="ECO:0000259" key="5">
    <source>
        <dbReference type="Pfam" id="PF06978"/>
    </source>
</evidence>
<dbReference type="InterPro" id="IPR039182">
    <property type="entry name" value="Pop1"/>
</dbReference>
<dbReference type="Pfam" id="PF08170">
    <property type="entry name" value="POPLD"/>
    <property type="match status" value="1"/>
</dbReference>
<organism evidence="8">
    <name type="scientific">Blastobotrys adeninivorans</name>
    <name type="common">Yeast</name>
    <name type="synonym">Arxula adeninivorans</name>
    <dbReference type="NCBI Taxonomy" id="409370"/>
    <lineage>
        <taxon>Eukaryota</taxon>
        <taxon>Fungi</taxon>
        <taxon>Dikarya</taxon>
        <taxon>Ascomycota</taxon>
        <taxon>Saccharomycotina</taxon>
        <taxon>Dipodascomycetes</taxon>
        <taxon>Dipodascales</taxon>
        <taxon>Trichomonascaceae</taxon>
        <taxon>Blastobotrys</taxon>
    </lineage>
</organism>